<reference evidence="2 3" key="1">
    <citation type="journal article" date="2021" name="G3 (Bethesda)">
        <title>Genomic diversity, chromosomal rearrangements, and interspecies hybridization in the ogataea polymorpha species complex.</title>
        <authorList>
            <person name="Hanson S.J."/>
            <person name="Cinneide E.O."/>
            <person name="Salzberg L.I."/>
            <person name="Wolfe K.H."/>
            <person name="McGowan J."/>
            <person name="Fitzpatrick D.A."/>
            <person name="Matlin K."/>
        </authorList>
    </citation>
    <scope>NUCLEOTIDE SEQUENCE [LARGE SCALE GENOMIC DNA]</scope>
    <source>
        <strain evidence="2">51-138</strain>
    </source>
</reference>
<dbReference type="Gene3D" id="1.20.1250.20">
    <property type="entry name" value="MFS general substrate transporter like domains"/>
    <property type="match status" value="1"/>
</dbReference>
<keyword evidence="1" id="KW-1133">Transmembrane helix</keyword>
<evidence type="ECO:0000313" key="3">
    <source>
        <dbReference type="Proteomes" id="UP001197328"/>
    </source>
</evidence>
<accession>A0ABQ7RZN1</accession>
<dbReference type="EMBL" id="JAHLVD010000004">
    <property type="protein sequence ID" value="KAG7850572.1"/>
    <property type="molecule type" value="Genomic_DNA"/>
</dbReference>
<protein>
    <submittedName>
        <fullName evidence="2">Uncharacterized protein</fullName>
    </submittedName>
</protein>
<gene>
    <name evidence="2" type="ORF">KL940_002132</name>
</gene>
<dbReference type="SUPFAM" id="SSF103473">
    <property type="entry name" value="MFS general substrate transporter"/>
    <property type="match status" value="1"/>
</dbReference>
<organism evidence="2 3">
    <name type="scientific">Pichia angusta</name>
    <name type="common">Yeast</name>
    <name type="synonym">Hansenula polymorpha</name>
    <dbReference type="NCBI Taxonomy" id="870730"/>
    <lineage>
        <taxon>Eukaryota</taxon>
        <taxon>Fungi</taxon>
        <taxon>Dikarya</taxon>
        <taxon>Ascomycota</taxon>
        <taxon>Saccharomycotina</taxon>
        <taxon>Pichiomycetes</taxon>
        <taxon>Pichiales</taxon>
        <taxon>Pichiaceae</taxon>
        <taxon>Ogataea</taxon>
    </lineage>
</organism>
<feature type="transmembrane region" description="Helical" evidence="1">
    <location>
        <begin position="40"/>
        <end position="69"/>
    </location>
</feature>
<evidence type="ECO:0000313" key="2">
    <source>
        <dbReference type="EMBL" id="KAG7850572.1"/>
    </source>
</evidence>
<evidence type="ECO:0000256" key="1">
    <source>
        <dbReference type="SAM" id="Phobius"/>
    </source>
</evidence>
<name>A0ABQ7RZN1_PICAN</name>
<keyword evidence="1" id="KW-0812">Transmembrane</keyword>
<dbReference type="Proteomes" id="UP001197328">
    <property type="component" value="Unassembled WGS sequence"/>
</dbReference>
<dbReference type="InterPro" id="IPR036259">
    <property type="entry name" value="MFS_trans_sf"/>
</dbReference>
<keyword evidence="3" id="KW-1185">Reference proteome</keyword>
<comment type="caution">
    <text evidence="2">The sequence shown here is derived from an EMBL/GenBank/DDBJ whole genome shotgun (WGS) entry which is preliminary data.</text>
</comment>
<keyword evidence="1" id="KW-0472">Membrane</keyword>
<proteinExistence type="predicted"/>
<sequence>MGMSAAQGSQVTAAYNGCQTIGRVLFGYAGYRAGRVNLSVFLAFITLVLVLAMWINSTTAASIFAYAVLSGLTFGSSESLNQPILADSMPTDLFSTGWSFQSVVQGCFPIYCEVAAMKLRDVNISKLFIRAQVFRKGFPVGGLLLIMVSREWRIRRELARKLEKNGRK</sequence>